<organism evidence="2 3">
    <name type="scientific">Mesorhizobium dulcispinae</name>
    <dbReference type="NCBI Taxonomy" id="3072316"/>
    <lineage>
        <taxon>Bacteria</taxon>
        <taxon>Pseudomonadati</taxon>
        <taxon>Pseudomonadota</taxon>
        <taxon>Alphaproteobacteria</taxon>
        <taxon>Hyphomicrobiales</taxon>
        <taxon>Phyllobacteriaceae</taxon>
        <taxon>Mesorhizobium</taxon>
    </lineage>
</organism>
<keyword evidence="2" id="KW-0808">Transferase</keyword>
<dbReference type="GO" id="GO:0003964">
    <property type="term" value="F:RNA-directed DNA polymerase activity"/>
    <property type="evidence" value="ECO:0007669"/>
    <property type="project" value="UniProtKB-KW"/>
</dbReference>
<keyword evidence="3" id="KW-1185">Reference proteome</keyword>
<sequence>MNEEEFLGFSHGFRPRRGQHDALDALYVGIAQRKVNYILDADVAGFFDGVSQDWLIRFVEHRIGDKRIIRLIRKWLKAGVLEDGIVTVSERGNGSRLVISPLLANIYLHYAFDLWAERW</sequence>
<evidence type="ECO:0000313" key="3">
    <source>
        <dbReference type="Proteomes" id="UP001271780"/>
    </source>
</evidence>
<keyword evidence="2" id="KW-0695">RNA-directed DNA polymerase</keyword>
<evidence type="ECO:0000313" key="2">
    <source>
        <dbReference type="EMBL" id="MDX8476721.1"/>
    </source>
</evidence>
<comment type="caution">
    <text evidence="2">The sequence shown here is derived from an EMBL/GenBank/DDBJ whole genome shotgun (WGS) entry which is preliminary data.</text>
</comment>
<protein>
    <submittedName>
        <fullName evidence="2">Reverse transcriptase domain-containing protein</fullName>
    </submittedName>
</protein>
<comment type="similarity">
    <text evidence="1">Belongs to the bacterial reverse transcriptase family.</text>
</comment>
<dbReference type="InterPro" id="IPR043502">
    <property type="entry name" value="DNA/RNA_pol_sf"/>
</dbReference>
<accession>A0ABU4XQX9</accession>
<evidence type="ECO:0000256" key="1">
    <source>
        <dbReference type="ARBA" id="ARBA00034120"/>
    </source>
</evidence>
<reference evidence="2 3" key="1">
    <citation type="submission" date="2023-08" db="EMBL/GenBank/DDBJ databases">
        <title>Implementing the SeqCode for naming new Mesorhizobium species isolated from Vachellia karroo root nodules.</title>
        <authorList>
            <person name="Van Lill M."/>
        </authorList>
    </citation>
    <scope>NUCLEOTIDE SEQUENCE [LARGE SCALE GENOMIC DNA]</scope>
    <source>
        <strain evidence="2 3">VK23A</strain>
    </source>
</reference>
<gene>
    <name evidence="2" type="ORF">RFM27_32170</name>
</gene>
<dbReference type="EMBL" id="JAVIIZ010000041">
    <property type="protein sequence ID" value="MDX8476721.1"/>
    <property type="molecule type" value="Genomic_DNA"/>
</dbReference>
<dbReference type="CDD" id="cd01651">
    <property type="entry name" value="RT_G2_intron"/>
    <property type="match status" value="1"/>
</dbReference>
<dbReference type="InterPro" id="IPR051083">
    <property type="entry name" value="GrpII_Intron_Splice-Mob/Def"/>
</dbReference>
<dbReference type="PANTHER" id="PTHR34047">
    <property type="entry name" value="NUCLEAR INTRON MATURASE 1, MITOCHONDRIAL-RELATED"/>
    <property type="match status" value="1"/>
</dbReference>
<dbReference type="SUPFAM" id="SSF56672">
    <property type="entry name" value="DNA/RNA polymerases"/>
    <property type="match status" value="1"/>
</dbReference>
<dbReference type="PANTHER" id="PTHR34047:SF8">
    <property type="entry name" value="PROTEIN YKFC"/>
    <property type="match status" value="1"/>
</dbReference>
<dbReference type="RefSeq" id="WP_320319156.1">
    <property type="nucleotide sequence ID" value="NZ_JAVIIX010000039.1"/>
</dbReference>
<proteinExistence type="inferred from homology"/>
<keyword evidence="2" id="KW-0548">Nucleotidyltransferase</keyword>
<dbReference type="Proteomes" id="UP001271780">
    <property type="component" value="Unassembled WGS sequence"/>
</dbReference>
<name>A0ABU4XQX9_9HYPH</name>